<feature type="transmembrane region" description="Helical" evidence="6">
    <location>
        <begin position="129"/>
        <end position="146"/>
    </location>
</feature>
<organism evidence="7">
    <name type="scientific">hydrothermal vent metagenome</name>
    <dbReference type="NCBI Taxonomy" id="652676"/>
    <lineage>
        <taxon>unclassified sequences</taxon>
        <taxon>metagenomes</taxon>
        <taxon>ecological metagenomes</taxon>
    </lineage>
</organism>
<evidence type="ECO:0000256" key="5">
    <source>
        <dbReference type="ARBA" id="ARBA00023136"/>
    </source>
</evidence>
<name>A0A3B0V794_9ZZZZ</name>
<feature type="transmembrane region" description="Helical" evidence="6">
    <location>
        <begin position="449"/>
        <end position="470"/>
    </location>
</feature>
<keyword evidence="3 6" id="KW-0812">Transmembrane</keyword>
<proteinExistence type="predicted"/>
<reference evidence="7" key="1">
    <citation type="submission" date="2018-06" db="EMBL/GenBank/DDBJ databases">
        <authorList>
            <person name="Zhirakovskaya E."/>
        </authorList>
    </citation>
    <scope>NUCLEOTIDE SEQUENCE</scope>
</reference>
<evidence type="ECO:0000256" key="2">
    <source>
        <dbReference type="ARBA" id="ARBA00022448"/>
    </source>
</evidence>
<feature type="transmembrane region" description="Helical" evidence="6">
    <location>
        <begin position="152"/>
        <end position="174"/>
    </location>
</feature>
<dbReference type="PANTHER" id="PTHR12778">
    <property type="entry name" value="SOLUTE CARRIER FAMILY 33 ACETYL-COA TRANSPORTER -RELATED"/>
    <property type="match status" value="1"/>
</dbReference>
<keyword evidence="2" id="KW-0813">Transport</keyword>
<dbReference type="InterPro" id="IPR004752">
    <property type="entry name" value="AmpG_permease/AT-1"/>
</dbReference>
<feature type="transmembrane region" description="Helical" evidence="6">
    <location>
        <begin position="33"/>
        <end position="53"/>
    </location>
</feature>
<keyword evidence="5 6" id="KW-0472">Membrane</keyword>
<evidence type="ECO:0000256" key="1">
    <source>
        <dbReference type="ARBA" id="ARBA00004141"/>
    </source>
</evidence>
<evidence type="ECO:0000256" key="3">
    <source>
        <dbReference type="ARBA" id="ARBA00022692"/>
    </source>
</evidence>
<accession>A0A3B0V794</accession>
<feature type="transmembrane region" description="Helical" evidence="6">
    <location>
        <begin position="280"/>
        <end position="301"/>
    </location>
</feature>
<dbReference type="SUPFAM" id="SSF103473">
    <property type="entry name" value="MFS general substrate transporter"/>
    <property type="match status" value="2"/>
</dbReference>
<sequence length="486" mass="53998">MFWVGILYFAEGFPLGMFYDVFPVHFRQQGVELWKIGFMSLLGLAWTLKFLWAPAVDHYRHHRRWMFGVELLMGGVMLIFASYAAFGTWVWFAIGAFTLLSATNDIAIDGYTIEMLNKSEMGFANGLRIGFYRVGMLAAGFILILSDYLGWSGTYICAAVVLAVAGTIILLYAPSEKSYPDQATKGIKLKAELKILFHHPLAFGTIILFLLGVLWLIDSKIHWSAQVDYFWWYAFAGAASLVVFSAIRRKRAAAPINNGAKLSAGPMFGTLLDMLQRPHIIPVIIFILIFKLGDSAMGFMVKPFWVDAGFSASQIGFVSVNLGLVLSVAGGLIGGWITDRIGIFRALWLLGLFQAFSNLGYVWAAHVLPVGSIHHGVALLWGQEMVMYTASGIESFTGGLGTAAFLAFLMAIVNKQHSATEYALLSSIFALSRSLAGWASGFGAQYMGYAPYFALTFFLAFPAYFFLPWVQKMLRYAESREDWHQE</sequence>
<evidence type="ECO:0000256" key="4">
    <source>
        <dbReference type="ARBA" id="ARBA00022989"/>
    </source>
</evidence>
<feature type="transmembrane region" description="Helical" evidence="6">
    <location>
        <begin position="195"/>
        <end position="217"/>
    </location>
</feature>
<dbReference type="EMBL" id="UOEY01000074">
    <property type="protein sequence ID" value="VAW39445.1"/>
    <property type="molecule type" value="Genomic_DNA"/>
</dbReference>
<dbReference type="PANTHER" id="PTHR12778:SF10">
    <property type="entry name" value="MAJOR FACILITATOR SUPERFAMILY DOMAIN-CONTAINING PROTEIN 3"/>
    <property type="match status" value="1"/>
</dbReference>
<feature type="transmembrane region" description="Helical" evidence="6">
    <location>
        <begin position="313"/>
        <end position="334"/>
    </location>
</feature>
<dbReference type="Pfam" id="PF07690">
    <property type="entry name" value="MFS_1"/>
    <property type="match status" value="1"/>
</dbReference>
<dbReference type="AlphaFoldDB" id="A0A3B0V794"/>
<dbReference type="Gene3D" id="1.20.1250.20">
    <property type="entry name" value="MFS general substrate transporter like domains"/>
    <property type="match status" value="2"/>
</dbReference>
<feature type="transmembrane region" description="Helical" evidence="6">
    <location>
        <begin position="422"/>
        <end position="443"/>
    </location>
</feature>
<evidence type="ECO:0000313" key="7">
    <source>
        <dbReference type="EMBL" id="VAW39445.1"/>
    </source>
</evidence>
<evidence type="ECO:0000256" key="6">
    <source>
        <dbReference type="SAM" id="Phobius"/>
    </source>
</evidence>
<feature type="transmembrane region" description="Helical" evidence="6">
    <location>
        <begin position="346"/>
        <end position="365"/>
    </location>
</feature>
<dbReference type="InterPro" id="IPR011701">
    <property type="entry name" value="MFS"/>
</dbReference>
<feature type="transmembrane region" description="Helical" evidence="6">
    <location>
        <begin position="385"/>
        <end position="410"/>
    </location>
</feature>
<keyword evidence="4 6" id="KW-1133">Transmembrane helix</keyword>
<dbReference type="InterPro" id="IPR036259">
    <property type="entry name" value="MFS_trans_sf"/>
</dbReference>
<dbReference type="GO" id="GO:0022857">
    <property type="term" value="F:transmembrane transporter activity"/>
    <property type="evidence" value="ECO:0007669"/>
    <property type="project" value="InterPro"/>
</dbReference>
<gene>
    <name evidence="7" type="ORF">MNBD_DELTA04-1603</name>
</gene>
<feature type="transmembrane region" description="Helical" evidence="6">
    <location>
        <begin position="229"/>
        <end position="247"/>
    </location>
</feature>
<dbReference type="GO" id="GO:0016020">
    <property type="term" value="C:membrane"/>
    <property type="evidence" value="ECO:0007669"/>
    <property type="project" value="UniProtKB-SubCell"/>
</dbReference>
<comment type="subcellular location">
    <subcellularLocation>
        <location evidence="1">Membrane</location>
        <topology evidence="1">Multi-pass membrane protein</topology>
    </subcellularLocation>
</comment>
<protein>
    <submittedName>
        <fullName evidence="7">AmpG permease</fullName>
    </submittedName>
</protein>